<dbReference type="EMBL" id="CP036318">
    <property type="protein sequence ID" value="QDV58550.1"/>
    <property type="molecule type" value="Genomic_DNA"/>
</dbReference>
<dbReference type="AlphaFoldDB" id="A0A518IZM8"/>
<organism evidence="1 2">
    <name type="scientific">Rosistilla oblonga</name>
    <dbReference type="NCBI Taxonomy" id="2527990"/>
    <lineage>
        <taxon>Bacteria</taxon>
        <taxon>Pseudomonadati</taxon>
        <taxon>Planctomycetota</taxon>
        <taxon>Planctomycetia</taxon>
        <taxon>Pirellulales</taxon>
        <taxon>Pirellulaceae</taxon>
        <taxon>Rosistilla</taxon>
    </lineage>
</organism>
<protein>
    <recommendedName>
        <fullName evidence="3">Carboxypeptidase regulatory-like domain-containing protein</fullName>
    </recommendedName>
</protein>
<evidence type="ECO:0000313" key="2">
    <source>
        <dbReference type="Proteomes" id="UP000316770"/>
    </source>
</evidence>
<gene>
    <name evidence="1" type="ORF">Mal33_45730</name>
</gene>
<sequence>MTSYPNQSRSTVAKFFNAASLLALSLGLMLTLGCDDSDPRTGTVSGFVSLDDQPLGSGNILLLSESGASGGAELAADGTYTLSCTPGKYLVAVMPIAVEVGPDGKPTDPLAAANVVEIPMHYQDVGTSEIAIEVVAGDNDFDISLDSKSKR</sequence>
<dbReference type="Proteomes" id="UP000316770">
    <property type="component" value="Chromosome"/>
</dbReference>
<reference evidence="1 2" key="1">
    <citation type="submission" date="2019-02" db="EMBL/GenBank/DDBJ databases">
        <title>Deep-cultivation of Planctomycetes and their phenomic and genomic characterization uncovers novel biology.</title>
        <authorList>
            <person name="Wiegand S."/>
            <person name="Jogler M."/>
            <person name="Boedeker C."/>
            <person name="Pinto D."/>
            <person name="Vollmers J."/>
            <person name="Rivas-Marin E."/>
            <person name="Kohn T."/>
            <person name="Peeters S.H."/>
            <person name="Heuer A."/>
            <person name="Rast P."/>
            <person name="Oberbeckmann S."/>
            <person name="Bunk B."/>
            <person name="Jeske O."/>
            <person name="Meyerdierks A."/>
            <person name="Storesund J.E."/>
            <person name="Kallscheuer N."/>
            <person name="Luecker S."/>
            <person name="Lage O.M."/>
            <person name="Pohl T."/>
            <person name="Merkel B.J."/>
            <person name="Hornburger P."/>
            <person name="Mueller R.-W."/>
            <person name="Bruemmer F."/>
            <person name="Labrenz M."/>
            <person name="Spormann A.M."/>
            <person name="Op den Camp H."/>
            <person name="Overmann J."/>
            <person name="Amann R."/>
            <person name="Jetten M.S.M."/>
            <person name="Mascher T."/>
            <person name="Medema M.H."/>
            <person name="Devos D.P."/>
            <person name="Kaster A.-K."/>
            <person name="Ovreas L."/>
            <person name="Rohde M."/>
            <person name="Galperin M.Y."/>
            <person name="Jogler C."/>
        </authorList>
    </citation>
    <scope>NUCLEOTIDE SEQUENCE [LARGE SCALE GENOMIC DNA]</scope>
    <source>
        <strain evidence="1 2">Mal33</strain>
    </source>
</reference>
<evidence type="ECO:0008006" key="3">
    <source>
        <dbReference type="Google" id="ProtNLM"/>
    </source>
</evidence>
<keyword evidence="2" id="KW-1185">Reference proteome</keyword>
<proteinExistence type="predicted"/>
<evidence type="ECO:0000313" key="1">
    <source>
        <dbReference type="EMBL" id="QDV58550.1"/>
    </source>
</evidence>
<dbReference type="RefSeq" id="WP_145289010.1">
    <property type="nucleotide sequence ID" value="NZ_CP036318.1"/>
</dbReference>
<accession>A0A518IZM8</accession>
<name>A0A518IZM8_9BACT</name>